<dbReference type="GeneID" id="116295196"/>
<evidence type="ECO:0000256" key="3">
    <source>
        <dbReference type="ARBA" id="ARBA00022727"/>
    </source>
</evidence>
<dbReference type="OrthoDB" id="6710946at2759"/>
<dbReference type="InterPro" id="IPR016193">
    <property type="entry name" value="Cytidine_deaminase-like"/>
</dbReference>
<dbReference type="PROSITE" id="PS51747">
    <property type="entry name" value="CYT_DCMP_DEAMINASES_2"/>
    <property type="match status" value="1"/>
</dbReference>
<evidence type="ECO:0000313" key="10">
    <source>
        <dbReference type="Proteomes" id="UP000515163"/>
    </source>
</evidence>
<keyword evidence="4" id="KW-0378">Hydrolase</keyword>
<dbReference type="InterPro" id="IPR016192">
    <property type="entry name" value="APOBEC/CMP_deaminase_Zn-bd"/>
</dbReference>
<dbReference type="GO" id="GO:0008270">
    <property type="term" value="F:zinc ion binding"/>
    <property type="evidence" value="ECO:0007669"/>
    <property type="project" value="InterPro"/>
</dbReference>
<sequence length="183" mass="20801">GILETGEKEKMYWKKVEAPDENEDEFDREVANHLSRLAQMLSNRTDDPNRGVGCVITIDKEIVATGWNGYPSKALYGNHPRLGKSVDNTRPDTSPNTRPDSKYPHVIHAEQNALMRRNKRNLDGATAFVNKIPCNECLPMLCDAGVKTLYLSKGAFKKKEKTEENFYKLLEKPGNPLIVYEQY</sequence>
<evidence type="ECO:0000259" key="9">
    <source>
        <dbReference type="PROSITE" id="PS51747"/>
    </source>
</evidence>
<accession>A0A6P8I1N7</accession>
<dbReference type="RefSeq" id="XP_031558812.1">
    <property type="nucleotide sequence ID" value="XM_031702952.1"/>
</dbReference>
<keyword evidence="3" id="KW-0545">Nucleotide biosynthesis</keyword>
<dbReference type="InterPro" id="IPR015517">
    <property type="entry name" value="dCMP_deaminase-rel"/>
</dbReference>
<dbReference type="GO" id="GO:0004132">
    <property type="term" value="F:dCMP deaminase activity"/>
    <property type="evidence" value="ECO:0007669"/>
    <property type="project" value="TreeGrafter"/>
</dbReference>
<evidence type="ECO:0000256" key="7">
    <source>
        <dbReference type="ARBA" id="ARBA00041763"/>
    </source>
</evidence>
<dbReference type="Gene3D" id="3.40.140.10">
    <property type="entry name" value="Cytidine Deaminase, domain 2"/>
    <property type="match status" value="1"/>
</dbReference>
<dbReference type="InParanoid" id="A0A6P8I1N7"/>
<dbReference type="EC" id="3.5.4.12" evidence="6"/>
<feature type="domain" description="CMP/dCMP-type deaminase" evidence="9">
    <location>
        <begin position="29"/>
        <end position="173"/>
    </location>
</feature>
<evidence type="ECO:0000256" key="2">
    <source>
        <dbReference type="ARBA" id="ARBA00022723"/>
    </source>
</evidence>
<dbReference type="InterPro" id="IPR002125">
    <property type="entry name" value="CMP_dCMP_dom"/>
</dbReference>
<dbReference type="KEGG" id="aten:116295196"/>
<reference evidence="11" key="1">
    <citation type="submission" date="2025-08" db="UniProtKB">
        <authorList>
            <consortium name="RefSeq"/>
        </authorList>
    </citation>
    <scope>IDENTIFICATION</scope>
    <source>
        <tissue evidence="11">Tentacle</tissue>
    </source>
</reference>
<dbReference type="Pfam" id="PF00383">
    <property type="entry name" value="dCMP_cyt_deam_1"/>
    <property type="match status" value="1"/>
</dbReference>
<dbReference type="PROSITE" id="PS00903">
    <property type="entry name" value="CYT_DCMP_DEAMINASES_1"/>
    <property type="match status" value="1"/>
</dbReference>
<evidence type="ECO:0000313" key="11">
    <source>
        <dbReference type="RefSeq" id="XP_031558812.1"/>
    </source>
</evidence>
<dbReference type="GO" id="GO:0005737">
    <property type="term" value="C:cytoplasm"/>
    <property type="evidence" value="ECO:0007669"/>
    <property type="project" value="TreeGrafter"/>
</dbReference>
<keyword evidence="5" id="KW-0862">Zinc</keyword>
<gene>
    <name evidence="11" type="primary">LOC116295196</name>
</gene>
<dbReference type="PANTHER" id="PTHR11086:SF18">
    <property type="entry name" value="DEOXYCYTIDYLATE DEAMINASE"/>
    <property type="match status" value="1"/>
</dbReference>
<evidence type="ECO:0000256" key="4">
    <source>
        <dbReference type="ARBA" id="ARBA00022801"/>
    </source>
</evidence>
<evidence type="ECO:0000256" key="5">
    <source>
        <dbReference type="ARBA" id="ARBA00022833"/>
    </source>
</evidence>
<feature type="non-terminal residue" evidence="11">
    <location>
        <position position="1"/>
    </location>
</feature>
<dbReference type="SUPFAM" id="SSF53927">
    <property type="entry name" value="Cytidine deaminase-like"/>
    <property type="match status" value="1"/>
</dbReference>
<organism evidence="10 11">
    <name type="scientific">Actinia tenebrosa</name>
    <name type="common">Australian red waratah sea anemone</name>
    <dbReference type="NCBI Taxonomy" id="6105"/>
    <lineage>
        <taxon>Eukaryota</taxon>
        <taxon>Metazoa</taxon>
        <taxon>Cnidaria</taxon>
        <taxon>Anthozoa</taxon>
        <taxon>Hexacorallia</taxon>
        <taxon>Actiniaria</taxon>
        <taxon>Actiniidae</taxon>
        <taxon>Actinia</taxon>
    </lineage>
</organism>
<keyword evidence="2" id="KW-0479">Metal-binding</keyword>
<evidence type="ECO:0000256" key="6">
    <source>
        <dbReference type="ARBA" id="ARBA00038938"/>
    </source>
</evidence>
<protein>
    <recommendedName>
        <fullName evidence="7">dCMP deaminase</fullName>
        <ecNumber evidence="6">3.5.4.12</ecNumber>
    </recommendedName>
    <alternativeName>
        <fullName evidence="7">dCMP deaminase</fullName>
    </alternativeName>
</protein>
<keyword evidence="10" id="KW-1185">Reference proteome</keyword>
<dbReference type="Proteomes" id="UP000515163">
    <property type="component" value="Unplaced"/>
</dbReference>
<evidence type="ECO:0000256" key="1">
    <source>
        <dbReference type="ARBA" id="ARBA00006576"/>
    </source>
</evidence>
<dbReference type="PANTHER" id="PTHR11086">
    <property type="entry name" value="DEOXYCYTIDYLATE DEAMINASE-RELATED"/>
    <property type="match status" value="1"/>
</dbReference>
<proteinExistence type="inferred from homology"/>
<comment type="similarity">
    <text evidence="1">Belongs to the cytidine and deoxycytidylate deaminase family.</text>
</comment>
<feature type="region of interest" description="Disordered" evidence="8">
    <location>
        <begin position="78"/>
        <end position="103"/>
    </location>
</feature>
<dbReference type="AlphaFoldDB" id="A0A6P8I1N7"/>
<evidence type="ECO:0000256" key="8">
    <source>
        <dbReference type="SAM" id="MobiDB-lite"/>
    </source>
</evidence>
<name>A0A6P8I1N7_ACTTE</name>
<feature type="compositionally biased region" description="Polar residues" evidence="8">
    <location>
        <begin position="86"/>
        <end position="98"/>
    </location>
</feature>